<keyword evidence="1" id="KW-0472">Membrane</keyword>
<reference evidence="3" key="1">
    <citation type="submission" date="2016-10" db="EMBL/GenBank/DDBJ databases">
        <authorList>
            <person name="Varghese N."/>
            <person name="Submissions S."/>
        </authorList>
    </citation>
    <scope>NUCLEOTIDE SEQUENCE [LARGE SCALE GENOMIC DNA]</scope>
    <source>
        <strain evidence="3">DSM 11005</strain>
    </source>
</reference>
<feature type="transmembrane region" description="Helical" evidence="1">
    <location>
        <begin position="257"/>
        <end position="280"/>
    </location>
</feature>
<organism evidence="2 3">
    <name type="scientific">Succiniclasticum ruminis</name>
    <dbReference type="NCBI Taxonomy" id="40841"/>
    <lineage>
        <taxon>Bacteria</taxon>
        <taxon>Bacillati</taxon>
        <taxon>Bacillota</taxon>
        <taxon>Negativicutes</taxon>
        <taxon>Acidaminococcales</taxon>
        <taxon>Acidaminococcaceae</taxon>
        <taxon>Succiniclasticum</taxon>
    </lineage>
</organism>
<feature type="transmembrane region" description="Helical" evidence="1">
    <location>
        <begin position="136"/>
        <end position="156"/>
    </location>
</feature>
<evidence type="ECO:0000256" key="1">
    <source>
        <dbReference type="SAM" id="Phobius"/>
    </source>
</evidence>
<dbReference type="EMBL" id="FMYW01000001">
    <property type="protein sequence ID" value="SDC00142.1"/>
    <property type="molecule type" value="Genomic_DNA"/>
</dbReference>
<feature type="transmembrane region" description="Helical" evidence="1">
    <location>
        <begin position="317"/>
        <end position="337"/>
    </location>
</feature>
<feature type="transmembrane region" description="Helical" evidence="1">
    <location>
        <begin position="206"/>
        <end position="227"/>
    </location>
</feature>
<evidence type="ECO:0000313" key="3">
    <source>
        <dbReference type="Proteomes" id="UP000198943"/>
    </source>
</evidence>
<feature type="transmembrane region" description="Helical" evidence="1">
    <location>
        <begin position="292"/>
        <end position="311"/>
    </location>
</feature>
<dbReference type="Proteomes" id="UP000198943">
    <property type="component" value="Unassembled WGS sequence"/>
</dbReference>
<sequence>MVLQKTNNIAIHIYIFFCSVLMSLFATSNPFSLINVGDSSVYVYIAKVIINGGMPYRDTFDHKGPLIYLIDALGLMLDEKTGIWIVELFSIYITFLFVFKMAHLLQCNEFLSCFIITLGIFILLIYFQGGNLTEEYACAFIAISLYYFLLFFYTGIVEIHQIIINGASFAAVCMLRPNMIALWIVMCMGIVFVCMKDNRKIVILQWVKWFVTGILAIMMPILIWLVANGAFDAFIDDYIIFNMMYSSDSEMASFENVIGAIKFFIFDCGHVLLVGIPFLFYFCIKQNKLEDWLCLGVVLLSVIMSCISGRKSAHYGMIFYPLIVYVMARVFSRFVSFQNKSAMVKCIKVSIIPVCILFTIFFVFMPWLSFLNKEIEEDKQIATLVQSVTSKEDRISVCGNNNTIYLLSNRESASKYSYQFPIANINSNVWKEYFDDIKKLTAKVIIVLPGTYETYPYKQIATVLKDSYILIGHVGKTEVYLLK</sequence>
<evidence type="ECO:0000313" key="2">
    <source>
        <dbReference type="EMBL" id="SDC00142.1"/>
    </source>
</evidence>
<feature type="transmembrane region" description="Helical" evidence="1">
    <location>
        <begin position="109"/>
        <end position="127"/>
    </location>
</feature>
<protein>
    <recommendedName>
        <fullName evidence="4">Dolichyl-phosphate-mannose-protein mannosyltransferase</fullName>
    </recommendedName>
</protein>
<proteinExistence type="predicted"/>
<gene>
    <name evidence="2" type="ORF">SAMN04487864_101381</name>
</gene>
<feature type="transmembrane region" description="Helical" evidence="1">
    <location>
        <begin position="83"/>
        <end position="103"/>
    </location>
</feature>
<evidence type="ECO:0008006" key="4">
    <source>
        <dbReference type="Google" id="ProtNLM"/>
    </source>
</evidence>
<accession>A0A1G6I0T7</accession>
<dbReference type="AlphaFoldDB" id="A0A1G6I0T7"/>
<feature type="transmembrane region" description="Helical" evidence="1">
    <location>
        <begin position="9"/>
        <end position="26"/>
    </location>
</feature>
<keyword evidence="1" id="KW-0812">Transmembrane</keyword>
<feature type="transmembrane region" description="Helical" evidence="1">
    <location>
        <begin position="349"/>
        <end position="370"/>
    </location>
</feature>
<feature type="transmembrane region" description="Helical" evidence="1">
    <location>
        <begin position="162"/>
        <end position="194"/>
    </location>
</feature>
<keyword evidence="1" id="KW-1133">Transmembrane helix</keyword>
<keyword evidence="3" id="KW-1185">Reference proteome</keyword>
<name>A0A1G6I0T7_9FIRM</name>